<evidence type="ECO:0000313" key="3">
    <source>
        <dbReference type="Proteomes" id="UP001158066"/>
    </source>
</evidence>
<name>A0AA45WZS4_9CLOT</name>
<protein>
    <submittedName>
        <fullName evidence="2">Transposase, IS4 family</fullName>
    </submittedName>
</protein>
<dbReference type="EMBL" id="FXUF01000042">
    <property type="protein sequence ID" value="SMP73124.1"/>
    <property type="molecule type" value="Genomic_DNA"/>
</dbReference>
<accession>A0AA45WZS4</accession>
<dbReference type="Pfam" id="PF13701">
    <property type="entry name" value="DDE_Tnp_1_4"/>
    <property type="match status" value="1"/>
</dbReference>
<dbReference type="InterPro" id="IPR012337">
    <property type="entry name" value="RNaseH-like_sf"/>
</dbReference>
<proteinExistence type="predicted"/>
<gene>
    <name evidence="2" type="ORF">SAMN06296020_1421</name>
</gene>
<dbReference type="Proteomes" id="UP001158066">
    <property type="component" value="Unassembled WGS sequence"/>
</dbReference>
<dbReference type="RefSeq" id="WP_283410953.1">
    <property type="nucleotide sequence ID" value="NZ_FXUF01000042.1"/>
</dbReference>
<dbReference type="SUPFAM" id="SSF53098">
    <property type="entry name" value="Ribonuclease H-like"/>
    <property type="match status" value="1"/>
</dbReference>
<dbReference type="NCBIfam" id="NF033539">
    <property type="entry name" value="transpos_IS1380"/>
    <property type="match status" value="1"/>
</dbReference>
<evidence type="ECO:0000313" key="2">
    <source>
        <dbReference type="EMBL" id="SMP73124.1"/>
    </source>
</evidence>
<dbReference type="AlphaFoldDB" id="A0AA45WZS4"/>
<dbReference type="InterPro" id="IPR025668">
    <property type="entry name" value="Tnp_DDE_dom"/>
</dbReference>
<feature type="domain" description="Transposase DDE" evidence="1">
    <location>
        <begin position="43"/>
        <end position="436"/>
    </location>
</feature>
<organism evidence="2 3">
    <name type="scientific">Anoxynatronum buryatiense</name>
    <dbReference type="NCBI Taxonomy" id="489973"/>
    <lineage>
        <taxon>Bacteria</taxon>
        <taxon>Bacillati</taxon>
        <taxon>Bacillota</taxon>
        <taxon>Clostridia</taxon>
        <taxon>Eubacteriales</taxon>
        <taxon>Clostridiaceae</taxon>
        <taxon>Anoxynatronum</taxon>
    </lineage>
</organism>
<keyword evidence="3" id="KW-1185">Reference proteome</keyword>
<sequence length="441" mass="50253">MKKYKIQTINEVFVPYGGLAMAGLMIHKTALPLRASSLKVPASRVKVSNADILSAYIGLLCQGRNDFDHMDIFRDEPFFMDSLQLKTIPSSATLRQRLEQLSADEKACPMVMEESAVMIQRMKGSLTPCYEKLVALDIDVSVFDNSGSHKEGIELTYQKVDGYAPIFAYLGEEGYCVGASLRKGSDHSQKDAPAFIQESIRICRRINPAQELLLRADSAHDSADTLRICHDEQVQYLIKRNPRKESPEEWLSLAKEQGIETIPREGKKVYTGSLKTFNPGINQELRLVYQITETTVAANGQLYLIPDITIDTWWTSLTAPEETVIKLYHQHATSEQFHSELKTDLDLERLPSGKFATNQLILTLGAFTYNLLRLIGLETLKKDDAPISRKNQRRRIKTVIKNMIYLAVRLVNHARSAFLKFSRYCRWFTTFNRVYEAFYAY</sequence>
<comment type="caution">
    <text evidence="2">The sequence shown here is derived from an EMBL/GenBank/DDBJ whole genome shotgun (WGS) entry which is preliminary data.</text>
</comment>
<dbReference type="InterPro" id="IPR047960">
    <property type="entry name" value="Transpos_IS1380"/>
</dbReference>
<reference evidence="2" key="1">
    <citation type="submission" date="2017-05" db="EMBL/GenBank/DDBJ databases">
        <authorList>
            <person name="Varghese N."/>
            <person name="Submissions S."/>
        </authorList>
    </citation>
    <scope>NUCLEOTIDE SEQUENCE</scope>
    <source>
        <strain evidence="2">Su22</strain>
    </source>
</reference>
<evidence type="ECO:0000259" key="1">
    <source>
        <dbReference type="Pfam" id="PF13701"/>
    </source>
</evidence>